<name>A0A9X1HM38_9BACT</name>
<proteinExistence type="predicted"/>
<dbReference type="InterPro" id="IPR011701">
    <property type="entry name" value="MFS"/>
</dbReference>
<feature type="transmembrane region" description="Helical" evidence="7">
    <location>
        <begin position="105"/>
        <end position="125"/>
    </location>
</feature>
<dbReference type="CDD" id="cd17325">
    <property type="entry name" value="MFS_MdtG_SLC18_like"/>
    <property type="match status" value="1"/>
</dbReference>
<dbReference type="PANTHER" id="PTHR23517:SF3">
    <property type="entry name" value="INTEGRAL MEMBRANE TRANSPORT PROTEIN"/>
    <property type="match status" value="1"/>
</dbReference>
<dbReference type="PROSITE" id="PS50850">
    <property type="entry name" value="MFS"/>
    <property type="match status" value="1"/>
</dbReference>
<dbReference type="EMBL" id="JAIXNE010000003">
    <property type="protein sequence ID" value="MCA6075845.1"/>
    <property type="molecule type" value="Genomic_DNA"/>
</dbReference>
<reference evidence="9" key="1">
    <citation type="submission" date="2021-09" db="EMBL/GenBank/DDBJ databases">
        <title>Fulvivirga sp. isolated from coastal sediment.</title>
        <authorList>
            <person name="Yu H."/>
        </authorList>
    </citation>
    <scope>NUCLEOTIDE SEQUENCE</scope>
    <source>
        <strain evidence="9">1062</strain>
    </source>
</reference>
<comment type="caution">
    <text evidence="9">The sequence shown here is derived from an EMBL/GenBank/DDBJ whole genome shotgun (WGS) entry which is preliminary data.</text>
</comment>
<evidence type="ECO:0000256" key="1">
    <source>
        <dbReference type="ARBA" id="ARBA00004651"/>
    </source>
</evidence>
<organism evidence="9 12">
    <name type="scientific">Fulvivirga sedimenti</name>
    <dbReference type="NCBI Taxonomy" id="2879465"/>
    <lineage>
        <taxon>Bacteria</taxon>
        <taxon>Pseudomonadati</taxon>
        <taxon>Bacteroidota</taxon>
        <taxon>Cytophagia</taxon>
        <taxon>Cytophagales</taxon>
        <taxon>Fulvivirgaceae</taxon>
        <taxon>Fulvivirga</taxon>
    </lineage>
</organism>
<gene>
    <name evidence="9" type="ORF">LDX50_07290</name>
    <name evidence="10" type="ORF">LDX50_13260</name>
    <name evidence="11" type="ORF">LDX50_18980</name>
</gene>
<feature type="transmembrane region" description="Helical" evidence="7">
    <location>
        <begin position="380"/>
        <end position="396"/>
    </location>
</feature>
<feature type="transmembrane region" description="Helical" evidence="7">
    <location>
        <begin position="313"/>
        <end position="335"/>
    </location>
</feature>
<evidence type="ECO:0000313" key="12">
    <source>
        <dbReference type="Proteomes" id="UP001139409"/>
    </source>
</evidence>
<dbReference type="EMBL" id="JAIXNE010000002">
    <property type="protein sequence ID" value="MCA6074668.1"/>
    <property type="molecule type" value="Genomic_DNA"/>
</dbReference>
<evidence type="ECO:0000256" key="6">
    <source>
        <dbReference type="ARBA" id="ARBA00023136"/>
    </source>
</evidence>
<comment type="subcellular location">
    <subcellularLocation>
        <location evidence="1">Cell membrane</location>
        <topology evidence="1">Multi-pass membrane protein</topology>
    </subcellularLocation>
</comment>
<evidence type="ECO:0000256" key="2">
    <source>
        <dbReference type="ARBA" id="ARBA00022448"/>
    </source>
</evidence>
<keyword evidence="6 7" id="KW-0472">Membrane</keyword>
<sequence length="413" mass="44844">MKVALGLRRNWQQFTILLVINAFVGGMVGLERTILPQIAEADFAVAAKTAILSFIIVFGVSKAITNYYAGAFANRFGRKRLLVLGWLFGLPVPLILIYAGSWNAIIAANILLGINQGLTWSSTIVMKIDLVGPRNRGFAMGLNESAGYLAVGVVAFLTGWIASEYGLRPYPFYMGIAFVLIGLFGSILLVKDTIHHVSIESETSSVPLLRNVFLDTTWLNPNLGSITQAGLVNNLNDGMIWGLFPILLVSKDFTLEEVGKIVAVYPIVWGLGQLVTGKVADHLNKKSMLIWGMVIQGIAILGMSFALTLNQFLALSCTLGLGTAIVYPTFMAAISDYTNPLQRARSIGVFRLWRDLGYAIGAILTGIVADKFGIFSSVRLTAIITLVSAVIILIRMQNPAKQPDSNIMSQNIT</sequence>
<feature type="transmembrane region" description="Helical" evidence="7">
    <location>
        <begin position="356"/>
        <end position="374"/>
    </location>
</feature>
<dbReference type="Gene3D" id="1.20.1250.20">
    <property type="entry name" value="MFS general substrate transporter like domains"/>
    <property type="match status" value="2"/>
</dbReference>
<keyword evidence="4 7" id="KW-0812">Transmembrane</keyword>
<dbReference type="EMBL" id="JAIXNE010000004">
    <property type="protein sequence ID" value="MCA6076973.1"/>
    <property type="molecule type" value="Genomic_DNA"/>
</dbReference>
<feature type="transmembrane region" description="Helical" evidence="7">
    <location>
        <begin position="146"/>
        <end position="166"/>
    </location>
</feature>
<evidence type="ECO:0000256" key="7">
    <source>
        <dbReference type="SAM" id="Phobius"/>
    </source>
</evidence>
<dbReference type="Pfam" id="PF07690">
    <property type="entry name" value="MFS_1"/>
    <property type="match status" value="2"/>
</dbReference>
<feature type="transmembrane region" description="Helical" evidence="7">
    <location>
        <begin position="172"/>
        <end position="190"/>
    </location>
</feature>
<keyword evidence="5 7" id="KW-1133">Transmembrane helix</keyword>
<evidence type="ECO:0000256" key="3">
    <source>
        <dbReference type="ARBA" id="ARBA00022475"/>
    </source>
</evidence>
<feature type="transmembrane region" description="Helical" evidence="7">
    <location>
        <begin position="50"/>
        <end position="69"/>
    </location>
</feature>
<feature type="transmembrane region" description="Helical" evidence="7">
    <location>
        <begin position="288"/>
        <end position="307"/>
    </location>
</feature>
<accession>A0A9X1HM38</accession>
<dbReference type="Proteomes" id="UP001139409">
    <property type="component" value="Unassembled WGS sequence"/>
</dbReference>
<evidence type="ECO:0000313" key="11">
    <source>
        <dbReference type="EMBL" id="MCA6076973.1"/>
    </source>
</evidence>
<evidence type="ECO:0000256" key="5">
    <source>
        <dbReference type="ARBA" id="ARBA00022989"/>
    </source>
</evidence>
<evidence type="ECO:0000313" key="10">
    <source>
        <dbReference type="EMBL" id="MCA6075845.1"/>
    </source>
</evidence>
<evidence type="ECO:0000259" key="8">
    <source>
        <dbReference type="PROSITE" id="PS50850"/>
    </source>
</evidence>
<feature type="domain" description="Major facilitator superfamily (MFS) profile" evidence="8">
    <location>
        <begin position="14"/>
        <end position="400"/>
    </location>
</feature>
<keyword evidence="12" id="KW-1185">Reference proteome</keyword>
<dbReference type="InterPro" id="IPR020846">
    <property type="entry name" value="MFS_dom"/>
</dbReference>
<feature type="transmembrane region" description="Helical" evidence="7">
    <location>
        <begin position="81"/>
        <end position="99"/>
    </location>
</feature>
<dbReference type="InterPro" id="IPR050171">
    <property type="entry name" value="MFS_Transporters"/>
</dbReference>
<dbReference type="RefSeq" id="WP_225697781.1">
    <property type="nucleotide sequence ID" value="NZ_JAIXNE010000002.1"/>
</dbReference>
<dbReference type="PANTHER" id="PTHR23517">
    <property type="entry name" value="RESISTANCE PROTEIN MDTM, PUTATIVE-RELATED-RELATED"/>
    <property type="match status" value="1"/>
</dbReference>
<dbReference type="InterPro" id="IPR036259">
    <property type="entry name" value="MFS_trans_sf"/>
</dbReference>
<dbReference type="SUPFAM" id="SSF103473">
    <property type="entry name" value="MFS general substrate transporter"/>
    <property type="match status" value="1"/>
</dbReference>
<dbReference type="GO" id="GO:0005886">
    <property type="term" value="C:plasma membrane"/>
    <property type="evidence" value="ECO:0007669"/>
    <property type="project" value="UniProtKB-SubCell"/>
</dbReference>
<evidence type="ECO:0000313" key="9">
    <source>
        <dbReference type="EMBL" id="MCA6074668.1"/>
    </source>
</evidence>
<keyword evidence="2" id="KW-0813">Transport</keyword>
<evidence type="ECO:0000256" key="4">
    <source>
        <dbReference type="ARBA" id="ARBA00022692"/>
    </source>
</evidence>
<keyword evidence="3" id="KW-1003">Cell membrane</keyword>
<dbReference type="GO" id="GO:0022857">
    <property type="term" value="F:transmembrane transporter activity"/>
    <property type="evidence" value="ECO:0007669"/>
    <property type="project" value="InterPro"/>
</dbReference>
<protein>
    <submittedName>
        <fullName evidence="9">MFS transporter</fullName>
    </submittedName>
</protein>
<dbReference type="AlphaFoldDB" id="A0A9X1HM38"/>
<feature type="transmembrane region" description="Helical" evidence="7">
    <location>
        <begin position="12"/>
        <end position="30"/>
    </location>
</feature>